<protein>
    <submittedName>
        <fullName evidence="2">Uncharacterized protein</fullName>
    </submittedName>
</protein>
<gene>
    <name evidence="2" type="ORF">TRAVEDRAFT_32316</name>
</gene>
<dbReference type="KEGG" id="tvs:TRAVEDRAFT_32316"/>
<organism evidence="2 3">
    <name type="scientific">Trametes versicolor (strain FP-101664)</name>
    <name type="common">White-rot fungus</name>
    <name type="synonym">Coriolus versicolor</name>
    <dbReference type="NCBI Taxonomy" id="717944"/>
    <lineage>
        <taxon>Eukaryota</taxon>
        <taxon>Fungi</taxon>
        <taxon>Dikarya</taxon>
        <taxon>Basidiomycota</taxon>
        <taxon>Agaricomycotina</taxon>
        <taxon>Agaricomycetes</taxon>
        <taxon>Polyporales</taxon>
        <taxon>Polyporaceae</taxon>
        <taxon>Trametes</taxon>
    </lineage>
</organism>
<dbReference type="Proteomes" id="UP000054317">
    <property type="component" value="Unassembled WGS sequence"/>
</dbReference>
<proteinExistence type="predicted"/>
<dbReference type="EMBL" id="JH711798">
    <property type="protein sequence ID" value="EIW51856.1"/>
    <property type="molecule type" value="Genomic_DNA"/>
</dbReference>
<evidence type="ECO:0000313" key="2">
    <source>
        <dbReference type="EMBL" id="EIW51856.1"/>
    </source>
</evidence>
<accession>R7S7B4</accession>
<reference evidence="3" key="1">
    <citation type="journal article" date="2012" name="Science">
        <title>The Paleozoic origin of enzymatic lignin decomposition reconstructed from 31 fungal genomes.</title>
        <authorList>
            <person name="Floudas D."/>
            <person name="Binder M."/>
            <person name="Riley R."/>
            <person name="Barry K."/>
            <person name="Blanchette R.A."/>
            <person name="Henrissat B."/>
            <person name="Martinez A.T."/>
            <person name="Otillar R."/>
            <person name="Spatafora J.W."/>
            <person name="Yadav J.S."/>
            <person name="Aerts A."/>
            <person name="Benoit I."/>
            <person name="Boyd A."/>
            <person name="Carlson A."/>
            <person name="Copeland A."/>
            <person name="Coutinho P.M."/>
            <person name="de Vries R.P."/>
            <person name="Ferreira P."/>
            <person name="Findley K."/>
            <person name="Foster B."/>
            <person name="Gaskell J."/>
            <person name="Glotzer D."/>
            <person name="Gorecki P."/>
            <person name="Heitman J."/>
            <person name="Hesse C."/>
            <person name="Hori C."/>
            <person name="Igarashi K."/>
            <person name="Jurgens J.A."/>
            <person name="Kallen N."/>
            <person name="Kersten P."/>
            <person name="Kohler A."/>
            <person name="Kuees U."/>
            <person name="Kumar T.K.A."/>
            <person name="Kuo A."/>
            <person name="LaButti K."/>
            <person name="Larrondo L.F."/>
            <person name="Lindquist E."/>
            <person name="Ling A."/>
            <person name="Lombard V."/>
            <person name="Lucas S."/>
            <person name="Lundell T."/>
            <person name="Martin R."/>
            <person name="McLaughlin D.J."/>
            <person name="Morgenstern I."/>
            <person name="Morin E."/>
            <person name="Murat C."/>
            <person name="Nagy L.G."/>
            <person name="Nolan M."/>
            <person name="Ohm R.A."/>
            <person name="Patyshakuliyeva A."/>
            <person name="Rokas A."/>
            <person name="Ruiz-Duenas F.J."/>
            <person name="Sabat G."/>
            <person name="Salamov A."/>
            <person name="Samejima M."/>
            <person name="Schmutz J."/>
            <person name="Slot J.C."/>
            <person name="St John F."/>
            <person name="Stenlid J."/>
            <person name="Sun H."/>
            <person name="Sun S."/>
            <person name="Syed K."/>
            <person name="Tsang A."/>
            <person name="Wiebenga A."/>
            <person name="Young D."/>
            <person name="Pisabarro A."/>
            <person name="Eastwood D.C."/>
            <person name="Martin F."/>
            <person name="Cullen D."/>
            <person name="Grigoriev I.V."/>
            <person name="Hibbett D.S."/>
        </authorList>
    </citation>
    <scope>NUCLEOTIDE SEQUENCE [LARGE SCALE GENOMIC DNA]</scope>
    <source>
        <strain evidence="3">FP-101664</strain>
    </source>
</reference>
<dbReference type="RefSeq" id="XP_008045232.1">
    <property type="nucleotide sequence ID" value="XM_008047041.1"/>
</dbReference>
<feature type="region of interest" description="Disordered" evidence="1">
    <location>
        <begin position="55"/>
        <end position="86"/>
    </location>
</feature>
<name>R7S7B4_TRAVS</name>
<sequence>MVRVETPKAQSNFCYDVISMLLLMGRDHANLGEGQRARHEPATRVLTLVRAKLNTPHDIAESPDGRDSCPAERVPVTEATSGGPIS</sequence>
<dbReference type="AlphaFoldDB" id="R7S7B4"/>
<feature type="compositionally biased region" description="Basic and acidic residues" evidence="1">
    <location>
        <begin position="58"/>
        <end position="70"/>
    </location>
</feature>
<evidence type="ECO:0000256" key="1">
    <source>
        <dbReference type="SAM" id="MobiDB-lite"/>
    </source>
</evidence>
<keyword evidence="3" id="KW-1185">Reference proteome</keyword>
<evidence type="ECO:0000313" key="3">
    <source>
        <dbReference type="Proteomes" id="UP000054317"/>
    </source>
</evidence>
<dbReference type="GeneID" id="19413684"/>